<comment type="caution">
    <text evidence="2">The sequence shown here is derived from an EMBL/GenBank/DDBJ whole genome shotgun (WGS) entry which is preliminary data.</text>
</comment>
<organism evidence="2 3">
    <name type="scientific">Musa balbisiana</name>
    <name type="common">Banana</name>
    <dbReference type="NCBI Taxonomy" id="52838"/>
    <lineage>
        <taxon>Eukaryota</taxon>
        <taxon>Viridiplantae</taxon>
        <taxon>Streptophyta</taxon>
        <taxon>Embryophyta</taxon>
        <taxon>Tracheophyta</taxon>
        <taxon>Spermatophyta</taxon>
        <taxon>Magnoliopsida</taxon>
        <taxon>Liliopsida</taxon>
        <taxon>Zingiberales</taxon>
        <taxon>Musaceae</taxon>
        <taxon>Musa</taxon>
    </lineage>
</organism>
<feature type="region of interest" description="Disordered" evidence="1">
    <location>
        <begin position="26"/>
        <end position="75"/>
    </location>
</feature>
<dbReference type="Proteomes" id="UP000317650">
    <property type="component" value="Chromosome 7"/>
</dbReference>
<evidence type="ECO:0000256" key="1">
    <source>
        <dbReference type="SAM" id="MobiDB-lite"/>
    </source>
</evidence>
<evidence type="ECO:0000313" key="2">
    <source>
        <dbReference type="EMBL" id="THU60759.1"/>
    </source>
</evidence>
<protein>
    <submittedName>
        <fullName evidence="2">Uncharacterized protein</fullName>
    </submittedName>
</protein>
<reference evidence="2 3" key="1">
    <citation type="journal article" date="2019" name="Nat. Plants">
        <title>Genome sequencing of Musa balbisiana reveals subgenome evolution and function divergence in polyploid bananas.</title>
        <authorList>
            <person name="Yao X."/>
        </authorList>
    </citation>
    <scope>NUCLEOTIDE SEQUENCE [LARGE SCALE GENOMIC DNA]</scope>
    <source>
        <strain evidence="3">cv. DH-PKW</strain>
        <tissue evidence="2">Leaves</tissue>
    </source>
</reference>
<keyword evidence="3" id="KW-1185">Reference proteome</keyword>
<feature type="compositionally biased region" description="Polar residues" evidence="1">
    <location>
        <begin position="62"/>
        <end position="73"/>
    </location>
</feature>
<dbReference type="EMBL" id="PYDT01000005">
    <property type="protein sequence ID" value="THU60759.1"/>
    <property type="molecule type" value="Genomic_DNA"/>
</dbReference>
<sequence length="144" mass="16317">MKNKEDFASKSWLRVSDGRWRWEQQFIHSAVQPPPPPSPANDYREERRKIAEKKKRRKEAGDNSSPYASSFGNSWRLGMYKDSSLYSPELRLVCAAAEPRSAAVGASSRTPLSQKLEGNLRNLLVSPRVEDPIERGSSTTRLVK</sequence>
<gene>
    <name evidence="2" type="ORF">C4D60_Mb07t16140</name>
</gene>
<proteinExistence type="predicted"/>
<dbReference type="AlphaFoldDB" id="A0A4S8JGW4"/>
<name>A0A4S8JGW4_MUSBA</name>
<evidence type="ECO:0000313" key="3">
    <source>
        <dbReference type="Proteomes" id="UP000317650"/>
    </source>
</evidence>
<accession>A0A4S8JGW4</accession>